<evidence type="ECO:0000313" key="1">
    <source>
        <dbReference type="EMBL" id="SOB62149.1"/>
    </source>
</evidence>
<accession>A0A2C8FG39</accession>
<keyword evidence="2" id="KW-1185">Reference proteome</keyword>
<dbReference type="EMBL" id="LT907976">
    <property type="protein sequence ID" value="SOB62149.1"/>
    <property type="molecule type" value="Genomic_DNA"/>
</dbReference>
<organism evidence="1 2">
    <name type="scientific">Pseudodesulfovibrio profundus</name>
    <dbReference type="NCBI Taxonomy" id="57320"/>
    <lineage>
        <taxon>Bacteria</taxon>
        <taxon>Pseudomonadati</taxon>
        <taxon>Thermodesulfobacteriota</taxon>
        <taxon>Desulfovibrionia</taxon>
        <taxon>Desulfovibrionales</taxon>
        <taxon>Desulfovibrionaceae</taxon>
    </lineage>
</organism>
<dbReference type="KEGG" id="pprf:DPRO_PA0025"/>
<keyword evidence="1" id="KW-0614">Plasmid</keyword>
<protein>
    <submittedName>
        <fullName evidence="1">Uncharacterized protein</fullName>
    </submittedName>
</protein>
<evidence type="ECO:0000313" key="2">
    <source>
        <dbReference type="Proteomes" id="UP000219215"/>
    </source>
</evidence>
<sequence length="79" mass="9247">MDIKGLFFHTEVNGQIQFQGQILNEISKAQIEVQLYSFADGAPTDIEIWNVKDHNFAAFFRTDEDMNLSYYARTKIEKR</sequence>
<gene>
    <name evidence="1" type="ORF">DPRO_PA0025</name>
</gene>
<dbReference type="Proteomes" id="UP000219215">
    <property type="component" value="Plasmid paDPRO"/>
</dbReference>
<proteinExistence type="predicted"/>
<geneLocation type="plasmid" evidence="2">
    <name>padpro</name>
</geneLocation>
<name>A0A2C8FG39_9BACT</name>
<reference evidence="2" key="1">
    <citation type="submission" date="2017-09" db="EMBL/GenBank/DDBJ databases">
        <authorList>
            <person name="Regsiter A."/>
            <person name="William W."/>
        </authorList>
    </citation>
    <scope>NUCLEOTIDE SEQUENCE [LARGE SCALE GENOMIC DNA]</scope>
    <source>
        <strain evidence="2">500-1</strain>
        <plasmid evidence="2">padpro</plasmid>
    </source>
</reference>
<dbReference type="RefSeq" id="WP_097013837.1">
    <property type="nucleotide sequence ID" value="NZ_LT907976.1"/>
</dbReference>
<dbReference type="AlphaFoldDB" id="A0A2C8FG39"/>